<organism evidence="1 2">
    <name type="scientific">Sulfurospirillum tamanense</name>
    <dbReference type="NCBI Taxonomy" id="2813362"/>
    <lineage>
        <taxon>Bacteria</taxon>
        <taxon>Pseudomonadati</taxon>
        <taxon>Campylobacterota</taxon>
        <taxon>Epsilonproteobacteria</taxon>
        <taxon>Campylobacterales</taxon>
        <taxon>Sulfurospirillaceae</taxon>
        <taxon>Sulfurospirillum</taxon>
    </lineage>
</organism>
<dbReference type="EMBL" id="JAFHKK010000022">
    <property type="protein sequence ID" value="MBN2965031.1"/>
    <property type="molecule type" value="Genomic_DNA"/>
</dbReference>
<reference evidence="1" key="2">
    <citation type="submission" date="2021-02" db="EMBL/GenBank/DDBJ databases">
        <authorList>
            <person name="Merkel A.Y."/>
        </authorList>
    </citation>
    <scope>NUCLEOTIDE SEQUENCE</scope>
    <source>
        <strain evidence="1">T05b</strain>
    </source>
</reference>
<proteinExistence type="predicted"/>
<reference evidence="1" key="1">
    <citation type="submission" date="2021-02" db="EMBL/GenBank/DDBJ databases">
        <title>Sulfurospirillum tamanensis sp. nov.</title>
        <authorList>
            <person name="Frolova A."/>
            <person name="Merkel A."/>
            <person name="Slobodkin A."/>
        </authorList>
    </citation>
    <scope>NUCLEOTIDE SEQUENCE</scope>
    <source>
        <strain evidence="1">T05b</strain>
    </source>
</reference>
<keyword evidence="2" id="KW-1185">Reference proteome</keyword>
<protein>
    <submittedName>
        <fullName evidence="1">Uncharacterized protein</fullName>
    </submittedName>
</protein>
<dbReference type="RefSeq" id="WP_205459578.1">
    <property type="nucleotide sequence ID" value="NZ_JAFHKK010000022.1"/>
</dbReference>
<gene>
    <name evidence="1" type="ORF">JWV37_09585</name>
</gene>
<accession>A0ABS2WTR5</accession>
<name>A0ABS2WTR5_9BACT</name>
<evidence type="ECO:0000313" key="2">
    <source>
        <dbReference type="Proteomes" id="UP000703590"/>
    </source>
</evidence>
<evidence type="ECO:0000313" key="1">
    <source>
        <dbReference type="EMBL" id="MBN2965031.1"/>
    </source>
</evidence>
<sequence>MLEDIREITRFVFDIFEPENKALSNPKICHNVYRKLTLLTGKANFIAEYHLNIDLAHEISTNSSLSGAMFDWKHLFNGELEALNVLIKDYLQELTLLSLKDPSCSNHSLVGKKYNMMYFYFFVKERYNVGYIDPCDFMLTSLILNPKIHDNQNFDMANPSMLNLADGKSRVALQNHLRNIKKLLDIELERLKRYMVKNYTLEMVL</sequence>
<dbReference type="Proteomes" id="UP000703590">
    <property type="component" value="Unassembled WGS sequence"/>
</dbReference>
<comment type="caution">
    <text evidence="1">The sequence shown here is derived from an EMBL/GenBank/DDBJ whole genome shotgun (WGS) entry which is preliminary data.</text>
</comment>